<organism evidence="8 9">
    <name type="scientific">Mageeibacillus indolicus</name>
    <dbReference type="NCBI Taxonomy" id="884684"/>
    <lineage>
        <taxon>Bacteria</taxon>
        <taxon>Bacillati</taxon>
        <taxon>Bacillota</taxon>
        <taxon>Clostridia</taxon>
        <taxon>Eubacteriales</taxon>
        <taxon>Oscillospiraceae</taxon>
        <taxon>Mageeibacillus</taxon>
    </lineage>
</organism>
<evidence type="ECO:0000256" key="1">
    <source>
        <dbReference type="ARBA" id="ARBA00022490"/>
    </source>
</evidence>
<comment type="subunit">
    <text evidence="5">Homodimer.</text>
</comment>
<comment type="catalytic activity">
    <reaction evidence="5">
        <text>XMP + diphosphate = xanthine + 5-phospho-alpha-D-ribose 1-diphosphate</text>
        <dbReference type="Rhea" id="RHEA:10800"/>
        <dbReference type="ChEBI" id="CHEBI:17712"/>
        <dbReference type="ChEBI" id="CHEBI:33019"/>
        <dbReference type="ChEBI" id="CHEBI:57464"/>
        <dbReference type="ChEBI" id="CHEBI:58017"/>
        <dbReference type="EC" id="2.4.2.22"/>
    </reaction>
</comment>
<evidence type="ECO:0000259" key="7">
    <source>
        <dbReference type="Pfam" id="PF00156"/>
    </source>
</evidence>
<dbReference type="AlphaFoldDB" id="A0A2J8B515"/>
<dbReference type="Gene3D" id="3.40.50.2020">
    <property type="match status" value="1"/>
</dbReference>
<dbReference type="HAMAP" id="MF_01184">
    <property type="entry name" value="XPRTase"/>
    <property type="match status" value="1"/>
</dbReference>
<dbReference type="EC" id="2.4.2.22" evidence="5 6"/>
<dbReference type="GO" id="GO:0046110">
    <property type="term" value="P:xanthine metabolic process"/>
    <property type="evidence" value="ECO:0007669"/>
    <property type="project" value="UniProtKB-UniRule"/>
</dbReference>
<sequence>MKLLEDRILQDGTVLPNNILKVDNFLNHQIDPQLMLAMGRDFANHFADKGINKILTIEISGIAVAMAAAIYLNVPLVFAKKTASVTLAADLYTAKVTSYTKKTEYTIRVDKKFLTANDNVLIIDDFLATGEALRGMTSICQQAGAKIVGFGIAIEKVFQNGGDYFRKLGYDVYSQAMIENFVNNTVKFKDR</sequence>
<dbReference type="PANTHER" id="PTHR43864:SF1">
    <property type="entry name" value="XANTHINE PHOSPHORIBOSYLTRANSFERASE"/>
    <property type="match status" value="1"/>
</dbReference>
<dbReference type="InterPro" id="IPR050118">
    <property type="entry name" value="Pur/Pyrimidine_PRTase"/>
</dbReference>
<dbReference type="GO" id="GO:0032265">
    <property type="term" value="P:XMP salvage"/>
    <property type="evidence" value="ECO:0007669"/>
    <property type="project" value="UniProtKB-UniRule"/>
</dbReference>
<dbReference type="PANTHER" id="PTHR43864">
    <property type="entry name" value="HYPOXANTHINE/GUANINE PHOSPHORIBOSYLTRANSFERASE"/>
    <property type="match status" value="1"/>
</dbReference>
<feature type="binding site" evidence="5">
    <location>
        <position position="156"/>
    </location>
    <ligand>
        <name>xanthine</name>
        <dbReference type="ChEBI" id="CHEBI:17712"/>
    </ligand>
</feature>
<comment type="function">
    <text evidence="5">Converts the preformed base xanthine, a product of nucleic acid breakdown, to xanthosine 5'-monophosphate (XMP), so it can be reused for RNA or DNA synthesis.</text>
</comment>
<dbReference type="UniPathway" id="UPA00602">
    <property type="reaction ID" value="UER00658"/>
</dbReference>
<name>A0A2J8B515_9FIRM</name>
<dbReference type="Pfam" id="PF00156">
    <property type="entry name" value="Pribosyltran"/>
    <property type="match status" value="1"/>
</dbReference>
<protein>
    <recommendedName>
        <fullName evidence="5 6">Xanthine phosphoribosyltransferase</fullName>
        <shortName evidence="5">XPRTase</shortName>
        <ecNumber evidence="5 6">2.4.2.22</ecNumber>
    </recommendedName>
</protein>
<evidence type="ECO:0000313" key="9">
    <source>
        <dbReference type="Proteomes" id="UP000236394"/>
    </source>
</evidence>
<feature type="binding site" evidence="5">
    <location>
        <begin position="128"/>
        <end position="132"/>
    </location>
    <ligand>
        <name>5-phospho-alpha-D-ribose 1-diphosphate</name>
        <dbReference type="ChEBI" id="CHEBI:58017"/>
    </ligand>
</feature>
<gene>
    <name evidence="5" type="primary">xpt</name>
    <name evidence="8" type="ORF">B7R76_03015</name>
</gene>
<dbReference type="InterPro" id="IPR010079">
    <property type="entry name" value="Xanthine_PRibTrfase"/>
</dbReference>
<feature type="binding site" evidence="5">
    <location>
        <position position="20"/>
    </location>
    <ligand>
        <name>xanthine</name>
        <dbReference type="ChEBI" id="CHEBI:17712"/>
    </ligand>
</feature>
<dbReference type="GO" id="GO:0000310">
    <property type="term" value="F:xanthine phosphoribosyltransferase activity"/>
    <property type="evidence" value="ECO:0007669"/>
    <property type="project" value="UniProtKB-UniRule"/>
</dbReference>
<keyword evidence="3 5" id="KW-0808">Transferase</keyword>
<dbReference type="NCBIfam" id="NF006671">
    <property type="entry name" value="PRK09219.1"/>
    <property type="match status" value="1"/>
</dbReference>
<keyword evidence="2 5" id="KW-0328">Glycosyltransferase</keyword>
<evidence type="ECO:0000256" key="3">
    <source>
        <dbReference type="ARBA" id="ARBA00022679"/>
    </source>
</evidence>
<dbReference type="GO" id="GO:0006166">
    <property type="term" value="P:purine ribonucleoside salvage"/>
    <property type="evidence" value="ECO:0007669"/>
    <property type="project" value="UniProtKB-KW"/>
</dbReference>
<dbReference type="EMBL" id="NBZD01000001">
    <property type="protein sequence ID" value="PNH19858.1"/>
    <property type="molecule type" value="Genomic_DNA"/>
</dbReference>
<dbReference type="CDD" id="cd06223">
    <property type="entry name" value="PRTases_typeI"/>
    <property type="match status" value="1"/>
</dbReference>
<keyword evidence="4 5" id="KW-0660">Purine salvage</keyword>
<comment type="caution">
    <text evidence="8">The sequence shown here is derived from an EMBL/GenBank/DDBJ whole genome shotgun (WGS) entry which is preliminary data.</text>
</comment>
<evidence type="ECO:0000313" key="8">
    <source>
        <dbReference type="EMBL" id="PNH19858.1"/>
    </source>
</evidence>
<accession>A0A2J8B515</accession>
<feature type="binding site" evidence="5">
    <location>
        <position position="27"/>
    </location>
    <ligand>
        <name>xanthine</name>
        <dbReference type="ChEBI" id="CHEBI:17712"/>
    </ligand>
</feature>
<dbReference type="OMA" id="DNFLNHQ"/>
<evidence type="ECO:0000256" key="5">
    <source>
        <dbReference type="HAMAP-Rule" id="MF_01184"/>
    </source>
</evidence>
<dbReference type="SUPFAM" id="SSF53271">
    <property type="entry name" value="PRTase-like"/>
    <property type="match status" value="1"/>
</dbReference>
<dbReference type="GO" id="GO:0005737">
    <property type="term" value="C:cytoplasm"/>
    <property type="evidence" value="ECO:0007669"/>
    <property type="project" value="UniProtKB-SubCell"/>
</dbReference>
<comment type="similarity">
    <text evidence="5">Belongs to the purine/pyrimidine phosphoribosyltransferase family. Xpt subfamily.</text>
</comment>
<evidence type="ECO:0000256" key="6">
    <source>
        <dbReference type="NCBIfam" id="TIGR01744"/>
    </source>
</evidence>
<evidence type="ECO:0000256" key="2">
    <source>
        <dbReference type="ARBA" id="ARBA00022676"/>
    </source>
</evidence>
<dbReference type="RefSeq" id="WP_012993230.1">
    <property type="nucleotide sequence ID" value="NZ_NBZD01000001.1"/>
</dbReference>
<feature type="domain" description="Phosphoribosyltransferase" evidence="7">
    <location>
        <begin position="49"/>
        <end position="167"/>
    </location>
</feature>
<dbReference type="NCBIfam" id="TIGR01744">
    <property type="entry name" value="XPRTase"/>
    <property type="match status" value="1"/>
</dbReference>
<reference evidence="9" key="1">
    <citation type="submission" date="2017-04" db="EMBL/GenBank/DDBJ databases">
        <authorList>
            <person name="Bumgarner R.E."/>
            <person name="Fredricks D.N."/>
            <person name="Srinivasan S."/>
        </authorList>
    </citation>
    <scope>NUCLEOTIDE SEQUENCE [LARGE SCALE GENOMIC DNA]</scope>
    <source>
        <strain evidence="9">KA00405</strain>
    </source>
</reference>
<keyword evidence="1 5" id="KW-0963">Cytoplasm</keyword>
<dbReference type="InterPro" id="IPR000836">
    <property type="entry name" value="PRTase_dom"/>
</dbReference>
<comment type="pathway">
    <text evidence="5">Purine metabolism; XMP biosynthesis via salvage pathway; XMP from xanthine: step 1/1.</text>
</comment>
<dbReference type="Proteomes" id="UP000236394">
    <property type="component" value="Unassembled WGS sequence"/>
</dbReference>
<proteinExistence type="inferred from homology"/>
<evidence type="ECO:0000256" key="4">
    <source>
        <dbReference type="ARBA" id="ARBA00022726"/>
    </source>
</evidence>
<comment type="subcellular location">
    <subcellularLocation>
        <location evidence="5">Cytoplasm</location>
    </subcellularLocation>
</comment>
<dbReference type="InterPro" id="IPR029057">
    <property type="entry name" value="PRTase-like"/>
</dbReference>